<accession>A0A6G9HKU5</accession>
<protein>
    <submittedName>
        <fullName evidence="1">Uncharacterized protein</fullName>
    </submittedName>
</protein>
<sequence>MLGLADALSNDGHTGGWRARYRVPALVFGQTIPDSPAPDVILPSPLGGCFRNRSYRVRFQEDQMYPLVPGNKIRLCCCSRSVFFFPRLLGGQVQIWTPEGNQPGGQLTRHRQQLDQVAKFRSGRQKEINQVANSPGIGSSSTRWPISYVRNQATLCEILAAIPRDYVRQQLDQVAHFVRTKSGDAMRNLGGNPPRLRDFFNVERAFSCHSRPFWPIILIKKTGHPPRSIPENSDDPHS</sequence>
<proteinExistence type="predicted"/>
<name>A0A6G9HKU5_KLEPN</name>
<organism evidence="1">
    <name type="scientific">Klebsiella pneumoniae</name>
    <dbReference type="NCBI Taxonomy" id="573"/>
    <lineage>
        <taxon>Bacteria</taxon>
        <taxon>Pseudomonadati</taxon>
        <taxon>Pseudomonadota</taxon>
        <taxon>Gammaproteobacteria</taxon>
        <taxon>Enterobacterales</taxon>
        <taxon>Enterobacteriaceae</taxon>
        <taxon>Klebsiella/Raoultella group</taxon>
        <taxon>Klebsiella</taxon>
        <taxon>Klebsiella pneumoniae complex</taxon>
    </lineage>
</organism>
<keyword evidence="1" id="KW-0614">Plasmid</keyword>
<evidence type="ECO:0000313" key="1">
    <source>
        <dbReference type="EMBL" id="QIQ11203.1"/>
    </source>
</evidence>
<dbReference type="EMBL" id="MK312242">
    <property type="protein sequence ID" value="QIQ11203.1"/>
    <property type="molecule type" value="Genomic_DNA"/>
</dbReference>
<geneLocation type="plasmid" evidence="1">
    <name>pK195_KPC</name>
</geneLocation>
<reference evidence="1" key="1">
    <citation type="submission" date="2018-12" db="EMBL/GenBank/DDBJ databases">
        <authorList>
            <person name="Feng Y."/>
        </authorList>
    </citation>
    <scope>NUCLEOTIDE SEQUENCE</scope>
    <source>
        <strain evidence="1">K195</strain>
        <plasmid evidence="1">pK195_KPC</plasmid>
    </source>
</reference>
<dbReference type="AlphaFoldDB" id="A0A6G9HKU5"/>